<evidence type="ECO:0000313" key="1">
    <source>
        <dbReference type="Proteomes" id="UP000887578"/>
    </source>
</evidence>
<keyword evidence="1" id="KW-1185">Reference proteome</keyword>
<protein>
    <submittedName>
        <fullName evidence="2">Uncharacterized protein</fullName>
    </submittedName>
</protein>
<proteinExistence type="predicted"/>
<evidence type="ECO:0000313" key="2">
    <source>
        <dbReference type="WBParaSite" id="PDA_v2.g25712.t1"/>
    </source>
</evidence>
<accession>A0A914Q3B8</accession>
<dbReference type="WBParaSite" id="PDA_v2.g25712.t1">
    <property type="protein sequence ID" value="PDA_v2.g25712.t1"/>
    <property type="gene ID" value="PDA_v2.g25712"/>
</dbReference>
<reference evidence="2" key="1">
    <citation type="submission" date="2022-11" db="UniProtKB">
        <authorList>
            <consortium name="WormBaseParasite"/>
        </authorList>
    </citation>
    <scope>IDENTIFICATION</scope>
</reference>
<dbReference type="AlphaFoldDB" id="A0A914Q3B8"/>
<dbReference type="Proteomes" id="UP000887578">
    <property type="component" value="Unplaced"/>
</dbReference>
<sequence length="82" mass="9150">MLKSPSTSAEEEWLKKAIDQLKSGIPFFVRFVGKIELPCSFAEEPNPDNRISIVCGCLRKFAQIASILDNGHDIPEIAVLYI</sequence>
<organism evidence="1 2">
    <name type="scientific">Panagrolaimus davidi</name>
    <dbReference type="NCBI Taxonomy" id="227884"/>
    <lineage>
        <taxon>Eukaryota</taxon>
        <taxon>Metazoa</taxon>
        <taxon>Ecdysozoa</taxon>
        <taxon>Nematoda</taxon>
        <taxon>Chromadorea</taxon>
        <taxon>Rhabditida</taxon>
        <taxon>Tylenchina</taxon>
        <taxon>Panagrolaimomorpha</taxon>
        <taxon>Panagrolaimoidea</taxon>
        <taxon>Panagrolaimidae</taxon>
        <taxon>Panagrolaimus</taxon>
    </lineage>
</organism>
<name>A0A914Q3B8_9BILA</name>